<keyword evidence="1" id="KW-0479">Metal-binding</keyword>
<dbReference type="GO" id="GO:0001080">
    <property type="term" value="P:nitrogen catabolite activation of transcription from RNA polymerase II promoter"/>
    <property type="evidence" value="ECO:0007669"/>
    <property type="project" value="TreeGrafter"/>
</dbReference>
<dbReference type="SMART" id="SM00906">
    <property type="entry name" value="Fungal_trans"/>
    <property type="match status" value="1"/>
</dbReference>
<dbReference type="OrthoDB" id="408631at2759"/>
<feature type="compositionally biased region" description="Polar residues" evidence="3">
    <location>
        <begin position="244"/>
        <end position="261"/>
    </location>
</feature>
<dbReference type="GO" id="GO:0008270">
    <property type="term" value="F:zinc ion binding"/>
    <property type="evidence" value="ECO:0007669"/>
    <property type="project" value="InterPro"/>
</dbReference>
<keyword evidence="6" id="KW-1185">Reference proteome</keyword>
<dbReference type="AlphaFoldDB" id="A0A139HF42"/>
<dbReference type="InterPro" id="IPR001138">
    <property type="entry name" value="Zn2Cys6_DnaBD"/>
</dbReference>
<dbReference type="Pfam" id="PF04082">
    <property type="entry name" value="Fungal_trans"/>
    <property type="match status" value="1"/>
</dbReference>
<evidence type="ECO:0000313" key="5">
    <source>
        <dbReference type="EMBL" id="KXT01036.1"/>
    </source>
</evidence>
<dbReference type="SUPFAM" id="SSF57701">
    <property type="entry name" value="Zn2/Cys6 DNA-binding domain"/>
    <property type="match status" value="1"/>
</dbReference>
<evidence type="ECO:0000256" key="1">
    <source>
        <dbReference type="ARBA" id="ARBA00022723"/>
    </source>
</evidence>
<evidence type="ECO:0000313" key="6">
    <source>
        <dbReference type="Proteomes" id="UP000070133"/>
    </source>
</evidence>
<dbReference type="PROSITE" id="PS50048">
    <property type="entry name" value="ZN2_CY6_FUNGAL_2"/>
    <property type="match status" value="1"/>
</dbReference>
<dbReference type="CDD" id="cd00067">
    <property type="entry name" value="GAL4"/>
    <property type="match status" value="1"/>
</dbReference>
<sequence>MDRPQSSPFLPHSYPPPPPPPPSTMPPPPMPSFTNRPTSPTAAHSQTQPKTQPDATDRARAYKSRNKRPCDFCRYKKAACHLESAPPCELCIRYNKECTFVESPAKRRRPNEQADKNGDTMFKHASNGSIDHGPHFTNGGLPSLDIQHEFLPWENGINPFHMSGMPTMSSTSSMDLTFAFDPALYETEPINFDTFEPMSASTTTNNTNDHNFPNHNHRHSASMDTASPQSQSAALSVNLHLPFDSTTGEPSLDRQNSSNAQIIGISGESDPYLLSRYRYDEYNEASFQSVRMRKMNSGPVDNDNSIPTFFQIQHNALAAKAQPQDKSDTSEKWRRELTELVDDETGRRLIQLFYKYVQPYFPVLSREGSGRDAIGVREPREVPPCVLAAIYGHALPFCAWDEKLCVEVYTPPSADVLFKIAWLSCQPLLHTPNIAVLQTLLLLVQRRPTNRHVSDTPFKWVMMTTAVSIAQALGINRDPTDWPLPSWEIKQRKRLAWAVYIQDKWLALNFGRSSHINPDDWDVPALTEDDFPEADRKFDDGQRTEFSCTHFIKLCELTIIVHDILRDLFSIKATRQLHTSLESTLEVAKPLRIRLTEWYQALPAGLLPCQPGASAASVGSPDSTRRRSVQLELDGNGSLQLAYITAKIELFRAMLRPRVTDANAAAVTALRTGALAVGKEISEFLETLNARELEAFWASYARTNFTIASSFMLLLFITSPTLADARECLQLLNAWRSLLRIKSRSCDLLNLALLRLDGVFVAGMDRLIELSPAAQQAWVESGQSK</sequence>
<dbReference type="InterPro" id="IPR007219">
    <property type="entry name" value="XnlR_reg_dom"/>
</dbReference>
<evidence type="ECO:0000259" key="4">
    <source>
        <dbReference type="PROSITE" id="PS50048"/>
    </source>
</evidence>
<evidence type="ECO:0000256" key="3">
    <source>
        <dbReference type="SAM" id="MobiDB-lite"/>
    </source>
</evidence>
<feature type="compositionally biased region" description="Low complexity" evidence="3">
    <location>
        <begin position="202"/>
        <end position="214"/>
    </location>
</feature>
<name>A0A139HF42_9PEZI</name>
<feature type="compositionally biased region" description="Low complexity" evidence="3">
    <location>
        <begin position="1"/>
        <end position="12"/>
    </location>
</feature>
<dbReference type="PANTHER" id="PTHR31668">
    <property type="entry name" value="GLUCOSE TRANSPORT TRANSCRIPTION REGULATOR RGT1-RELATED-RELATED"/>
    <property type="match status" value="1"/>
</dbReference>
<dbReference type="GO" id="GO:0003677">
    <property type="term" value="F:DNA binding"/>
    <property type="evidence" value="ECO:0007669"/>
    <property type="project" value="InterPro"/>
</dbReference>
<feature type="compositionally biased region" description="Polar residues" evidence="3">
    <location>
        <begin position="222"/>
        <end position="235"/>
    </location>
</feature>
<proteinExistence type="predicted"/>
<comment type="caution">
    <text evidence="5">The sequence shown here is derived from an EMBL/GenBank/DDBJ whole genome shotgun (WGS) entry which is preliminary data.</text>
</comment>
<gene>
    <name evidence="5" type="ORF">AC578_4436</name>
</gene>
<dbReference type="GO" id="GO:0005634">
    <property type="term" value="C:nucleus"/>
    <property type="evidence" value="ECO:0007669"/>
    <property type="project" value="TreeGrafter"/>
</dbReference>
<evidence type="ECO:0000256" key="2">
    <source>
        <dbReference type="ARBA" id="ARBA00023242"/>
    </source>
</evidence>
<dbReference type="Gene3D" id="4.10.240.10">
    <property type="entry name" value="Zn(2)-C6 fungal-type DNA-binding domain"/>
    <property type="match status" value="1"/>
</dbReference>
<dbReference type="STRING" id="321146.A0A139HF42"/>
<feature type="domain" description="Zn(2)-C6 fungal-type" evidence="4">
    <location>
        <begin position="69"/>
        <end position="100"/>
    </location>
</feature>
<protein>
    <recommendedName>
        <fullName evidence="4">Zn(2)-C6 fungal-type domain-containing protein</fullName>
    </recommendedName>
</protein>
<reference evidence="5 6" key="1">
    <citation type="submission" date="2015-07" db="EMBL/GenBank/DDBJ databases">
        <title>Comparative genomics of the Sigatoka disease complex on banana suggests a link between parallel evolutionary changes in Pseudocercospora fijiensis and Pseudocercospora eumusae and increased virulence on the banana host.</title>
        <authorList>
            <person name="Chang T.-C."/>
            <person name="Salvucci A."/>
            <person name="Crous P.W."/>
            <person name="Stergiopoulos I."/>
        </authorList>
    </citation>
    <scope>NUCLEOTIDE SEQUENCE [LARGE SCALE GENOMIC DNA]</scope>
    <source>
        <strain evidence="5 6">CBS 114824</strain>
    </source>
</reference>
<feature type="compositionally biased region" description="Polar residues" evidence="3">
    <location>
        <begin position="33"/>
        <end position="54"/>
    </location>
</feature>
<accession>A0A139HF42</accession>
<organism evidence="5 6">
    <name type="scientific">Pseudocercospora eumusae</name>
    <dbReference type="NCBI Taxonomy" id="321146"/>
    <lineage>
        <taxon>Eukaryota</taxon>
        <taxon>Fungi</taxon>
        <taxon>Dikarya</taxon>
        <taxon>Ascomycota</taxon>
        <taxon>Pezizomycotina</taxon>
        <taxon>Dothideomycetes</taxon>
        <taxon>Dothideomycetidae</taxon>
        <taxon>Mycosphaerellales</taxon>
        <taxon>Mycosphaerellaceae</taxon>
        <taxon>Pseudocercospora</taxon>
    </lineage>
</organism>
<keyword evidence="2" id="KW-0539">Nucleus</keyword>
<dbReference type="GO" id="GO:0006351">
    <property type="term" value="P:DNA-templated transcription"/>
    <property type="evidence" value="ECO:0007669"/>
    <property type="project" value="InterPro"/>
</dbReference>
<feature type="compositionally biased region" description="Pro residues" evidence="3">
    <location>
        <begin position="13"/>
        <end position="31"/>
    </location>
</feature>
<feature type="region of interest" description="Disordered" evidence="3">
    <location>
        <begin position="1"/>
        <end position="63"/>
    </location>
</feature>
<dbReference type="CDD" id="cd12148">
    <property type="entry name" value="fungal_TF_MHR"/>
    <property type="match status" value="1"/>
</dbReference>
<dbReference type="InterPro" id="IPR036864">
    <property type="entry name" value="Zn2-C6_fun-type_DNA-bd_sf"/>
</dbReference>
<dbReference type="PROSITE" id="PS00463">
    <property type="entry name" value="ZN2_CY6_FUNGAL_1"/>
    <property type="match status" value="1"/>
</dbReference>
<dbReference type="GO" id="GO:0000981">
    <property type="term" value="F:DNA-binding transcription factor activity, RNA polymerase II-specific"/>
    <property type="evidence" value="ECO:0007669"/>
    <property type="project" value="InterPro"/>
</dbReference>
<dbReference type="EMBL" id="LFZN01000063">
    <property type="protein sequence ID" value="KXT01036.1"/>
    <property type="molecule type" value="Genomic_DNA"/>
</dbReference>
<dbReference type="Proteomes" id="UP000070133">
    <property type="component" value="Unassembled WGS sequence"/>
</dbReference>
<dbReference type="PANTHER" id="PTHR31668:SF4">
    <property type="entry name" value="TRANSCRIPTIONAL ACTIVATOR PROTEIN DAL81"/>
    <property type="match status" value="1"/>
</dbReference>
<feature type="region of interest" description="Disordered" evidence="3">
    <location>
        <begin position="197"/>
        <end position="263"/>
    </location>
</feature>
<dbReference type="InterPro" id="IPR050797">
    <property type="entry name" value="Carb_Metab_Trans_Reg"/>
</dbReference>